<dbReference type="Gene3D" id="3.30.1780.10">
    <property type="entry name" value="ornithine cyclodeaminase, domain 1"/>
    <property type="match status" value="1"/>
</dbReference>
<dbReference type="GO" id="GO:0042562">
    <property type="term" value="F:hormone binding"/>
    <property type="evidence" value="ECO:0007669"/>
    <property type="project" value="TreeGrafter"/>
</dbReference>
<evidence type="ECO:0000256" key="1">
    <source>
        <dbReference type="ARBA" id="ARBA00008903"/>
    </source>
</evidence>
<dbReference type="FunFam" id="3.40.50.720:FF:000311">
    <property type="entry name" value="Ornithine cyclodeaminase"/>
    <property type="match status" value="1"/>
</dbReference>
<dbReference type="SUPFAM" id="SSF51735">
    <property type="entry name" value="NAD(P)-binding Rossmann-fold domains"/>
    <property type="match status" value="1"/>
</dbReference>
<evidence type="ECO:0000313" key="2">
    <source>
        <dbReference type="EMBL" id="SVA50996.1"/>
    </source>
</evidence>
<dbReference type="AlphaFoldDB" id="A0A381WEP3"/>
<accession>A0A381WEP3</accession>
<comment type="similarity">
    <text evidence="1">Belongs to the ornithine cyclodeaminase/mu-crystallin family.</text>
</comment>
<dbReference type="PANTHER" id="PTHR13812:SF19">
    <property type="entry name" value="KETIMINE REDUCTASE MU-CRYSTALLIN"/>
    <property type="match status" value="1"/>
</dbReference>
<dbReference type="InterPro" id="IPR003462">
    <property type="entry name" value="ODC_Mu_crystall"/>
</dbReference>
<sequence length="323" mass="35784">MISVSDINSILSYKTCINIIRKVMVETTNRNVHLPLRQGMRLNDDDKILGYMFGYLGEPKCFGVKLVSLFKNNNEKGYSSHLGLMVLYEINNGLPIAIMDGSVITSIRTAAASAVATEYLARKKVSILSILGTGEQAKSHLYSMNCVRSFNQIKIWGRNPDKVQTFINKHKNNINTNLKYAENVESAVKNADVICTVTSSSKPILFSKWIRSGAHLNLVGSSVANKSEVDSDIVLKSKYYVDYLESTLAQAGEFLIAKKNRLLDDSHIQGEIGEVILGKKKGRTSDTEITVYKSLGIASQDLAAAYYVYQNAKNNNIGQLIKI</sequence>
<evidence type="ECO:0008006" key="3">
    <source>
        <dbReference type="Google" id="ProtNLM"/>
    </source>
</evidence>
<proteinExistence type="inferred from homology"/>
<gene>
    <name evidence="2" type="ORF">METZ01_LOCUS103850</name>
</gene>
<dbReference type="InterPro" id="IPR023401">
    <property type="entry name" value="ODC_N"/>
</dbReference>
<dbReference type="GO" id="GO:0019752">
    <property type="term" value="P:carboxylic acid metabolic process"/>
    <property type="evidence" value="ECO:0007669"/>
    <property type="project" value="UniProtKB-ARBA"/>
</dbReference>
<protein>
    <recommendedName>
        <fullName evidence="3">Ornithine cyclodeaminase</fullName>
    </recommendedName>
</protein>
<name>A0A381WEP3_9ZZZZ</name>
<dbReference type="PIRSF" id="PIRSF001439">
    <property type="entry name" value="CryM"/>
    <property type="match status" value="1"/>
</dbReference>
<dbReference type="InterPro" id="IPR036291">
    <property type="entry name" value="NAD(P)-bd_dom_sf"/>
</dbReference>
<dbReference type="GO" id="GO:0005737">
    <property type="term" value="C:cytoplasm"/>
    <property type="evidence" value="ECO:0007669"/>
    <property type="project" value="TreeGrafter"/>
</dbReference>
<dbReference type="EMBL" id="UINC01011576">
    <property type="protein sequence ID" value="SVA50996.1"/>
    <property type="molecule type" value="Genomic_DNA"/>
</dbReference>
<dbReference type="Pfam" id="PF02423">
    <property type="entry name" value="OCD_Mu_crystall"/>
    <property type="match status" value="1"/>
</dbReference>
<organism evidence="2">
    <name type="scientific">marine metagenome</name>
    <dbReference type="NCBI Taxonomy" id="408172"/>
    <lineage>
        <taxon>unclassified sequences</taxon>
        <taxon>metagenomes</taxon>
        <taxon>ecological metagenomes</taxon>
    </lineage>
</organism>
<reference evidence="2" key="1">
    <citation type="submission" date="2018-05" db="EMBL/GenBank/DDBJ databases">
        <authorList>
            <person name="Lanie J.A."/>
            <person name="Ng W.-L."/>
            <person name="Kazmierczak K.M."/>
            <person name="Andrzejewski T.M."/>
            <person name="Davidsen T.M."/>
            <person name="Wayne K.J."/>
            <person name="Tettelin H."/>
            <person name="Glass J.I."/>
            <person name="Rusch D."/>
            <person name="Podicherti R."/>
            <person name="Tsui H.-C.T."/>
            <person name="Winkler M.E."/>
        </authorList>
    </citation>
    <scope>NUCLEOTIDE SEQUENCE</scope>
</reference>
<dbReference type="GO" id="GO:0016491">
    <property type="term" value="F:oxidoreductase activity"/>
    <property type="evidence" value="ECO:0007669"/>
    <property type="project" value="UniProtKB-ARBA"/>
</dbReference>
<dbReference type="Gene3D" id="3.40.50.720">
    <property type="entry name" value="NAD(P)-binding Rossmann-like Domain"/>
    <property type="match status" value="1"/>
</dbReference>
<dbReference type="PANTHER" id="PTHR13812">
    <property type="entry name" value="KETIMINE REDUCTASE MU-CRYSTALLIN"/>
    <property type="match status" value="1"/>
</dbReference>